<dbReference type="PANTHER" id="PTHR43124:SF3">
    <property type="entry name" value="CHLORAMPHENICOL EFFLUX PUMP RV0191"/>
    <property type="match status" value="1"/>
</dbReference>
<keyword evidence="2" id="KW-1003">Cell membrane</keyword>
<dbReference type="InterPro" id="IPR020846">
    <property type="entry name" value="MFS_dom"/>
</dbReference>
<dbReference type="PROSITE" id="PS50850">
    <property type="entry name" value="MFS"/>
    <property type="match status" value="1"/>
</dbReference>
<evidence type="ECO:0000256" key="2">
    <source>
        <dbReference type="ARBA" id="ARBA00022475"/>
    </source>
</evidence>
<dbReference type="Proteomes" id="UP000542813">
    <property type="component" value="Unassembled WGS sequence"/>
</dbReference>
<proteinExistence type="predicted"/>
<dbReference type="GO" id="GO:0022857">
    <property type="term" value="F:transmembrane transporter activity"/>
    <property type="evidence" value="ECO:0007669"/>
    <property type="project" value="InterPro"/>
</dbReference>
<feature type="transmembrane region" description="Helical" evidence="6">
    <location>
        <begin position="366"/>
        <end position="389"/>
    </location>
</feature>
<dbReference type="InterPro" id="IPR011701">
    <property type="entry name" value="MFS"/>
</dbReference>
<feature type="transmembrane region" description="Helical" evidence="6">
    <location>
        <begin position="401"/>
        <end position="420"/>
    </location>
</feature>
<evidence type="ECO:0000313" key="8">
    <source>
        <dbReference type="EMBL" id="MBB5790267.1"/>
    </source>
</evidence>
<evidence type="ECO:0000256" key="3">
    <source>
        <dbReference type="ARBA" id="ARBA00022692"/>
    </source>
</evidence>
<reference evidence="8 9" key="1">
    <citation type="submission" date="2020-08" db="EMBL/GenBank/DDBJ databases">
        <title>Sequencing the genomes of 1000 actinobacteria strains.</title>
        <authorList>
            <person name="Klenk H.-P."/>
        </authorList>
    </citation>
    <scope>NUCLEOTIDE SEQUENCE [LARGE SCALE GENOMIC DNA]</scope>
    <source>
        <strain evidence="8 9">DSM 102122</strain>
    </source>
</reference>
<feature type="transmembrane region" description="Helical" evidence="6">
    <location>
        <begin position="119"/>
        <end position="145"/>
    </location>
</feature>
<feature type="transmembrane region" description="Helical" evidence="6">
    <location>
        <begin position="283"/>
        <end position="302"/>
    </location>
</feature>
<evidence type="ECO:0000256" key="5">
    <source>
        <dbReference type="ARBA" id="ARBA00023136"/>
    </source>
</evidence>
<dbReference type="Pfam" id="PF07690">
    <property type="entry name" value="MFS_1"/>
    <property type="match status" value="2"/>
</dbReference>
<feature type="transmembrane region" description="Helical" evidence="6">
    <location>
        <begin position="332"/>
        <end position="354"/>
    </location>
</feature>
<feature type="transmembrane region" description="Helical" evidence="6">
    <location>
        <begin position="309"/>
        <end position="326"/>
    </location>
</feature>
<evidence type="ECO:0000256" key="6">
    <source>
        <dbReference type="SAM" id="Phobius"/>
    </source>
</evidence>
<keyword evidence="9" id="KW-1185">Reference proteome</keyword>
<sequence>MTTTTHGTSFWDRIGPYSGARNKLALGMFAVLLLSYVLNAMDRQLFSILAPDARDELGLTVPEIGLATTIFTLGMGLAALPTGFLLARLKRRSVVLVGLVIFSAAIVLTAFAQGLADLLVYRFVLGIGESMQLTALLAIGTTYFLNHRGIAASSLNFTFGIGAIIGPNLGAVILSAHGWKVPLVSFGLAGIPVFILIVALVRSWFTEYDAADDGGRAAVRPADVPVDPVTHAAEPGASSLLDRGPVLLAVATAFAGLAIYGYLGLYPTYLREQLGFSPEDAGFAVSLYGLGAVLSLVGGWLGDRYDFRIVLAVSLVVSAVSGYLLFTEISSLAAHAALSFVFGGAISGMVYANLSAGIIKSMKRSLASRGSGLFVTALYLPAAFAGYLLGTLSDHLGWTEAALIQLSAFSIVSAVLSLAARPKVRSGDAR</sequence>
<dbReference type="Gene3D" id="1.20.1250.20">
    <property type="entry name" value="MFS general substrate transporter like domains"/>
    <property type="match status" value="2"/>
</dbReference>
<feature type="transmembrane region" description="Helical" evidence="6">
    <location>
        <begin position="183"/>
        <end position="201"/>
    </location>
</feature>
<keyword evidence="4 6" id="KW-1133">Transmembrane helix</keyword>
<dbReference type="PANTHER" id="PTHR43124">
    <property type="entry name" value="PURINE EFFLUX PUMP PBUE"/>
    <property type="match status" value="1"/>
</dbReference>
<evidence type="ECO:0000313" key="9">
    <source>
        <dbReference type="Proteomes" id="UP000542813"/>
    </source>
</evidence>
<protein>
    <submittedName>
        <fullName evidence="8">MFS family permease</fullName>
    </submittedName>
</protein>
<gene>
    <name evidence="8" type="ORF">HD601_004842</name>
</gene>
<dbReference type="RefSeq" id="WP_221441257.1">
    <property type="nucleotide sequence ID" value="NZ_JACHMM010000001.1"/>
</dbReference>
<feature type="transmembrane region" description="Helical" evidence="6">
    <location>
        <begin position="94"/>
        <end position="113"/>
    </location>
</feature>
<feature type="transmembrane region" description="Helical" evidence="6">
    <location>
        <begin position="157"/>
        <end position="177"/>
    </location>
</feature>
<keyword evidence="5 6" id="KW-0472">Membrane</keyword>
<evidence type="ECO:0000259" key="7">
    <source>
        <dbReference type="PROSITE" id="PS50850"/>
    </source>
</evidence>
<evidence type="ECO:0000256" key="4">
    <source>
        <dbReference type="ARBA" id="ARBA00022989"/>
    </source>
</evidence>
<dbReference type="EMBL" id="JACHMM010000001">
    <property type="protein sequence ID" value="MBB5790267.1"/>
    <property type="molecule type" value="Genomic_DNA"/>
</dbReference>
<dbReference type="InterPro" id="IPR036259">
    <property type="entry name" value="MFS_trans_sf"/>
</dbReference>
<organism evidence="8 9">
    <name type="scientific">Jiangella mangrovi</name>
    <dbReference type="NCBI Taxonomy" id="1524084"/>
    <lineage>
        <taxon>Bacteria</taxon>
        <taxon>Bacillati</taxon>
        <taxon>Actinomycetota</taxon>
        <taxon>Actinomycetes</taxon>
        <taxon>Jiangellales</taxon>
        <taxon>Jiangellaceae</taxon>
        <taxon>Jiangella</taxon>
    </lineage>
</organism>
<dbReference type="AlphaFoldDB" id="A0A7W9GUN1"/>
<name>A0A7W9GUN1_9ACTN</name>
<dbReference type="InterPro" id="IPR050189">
    <property type="entry name" value="MFS_Efflux_Transporters"/>
</dbReference>
<dbReference type="GO" id="GO:0005886">
    <property type="term" value="C:plasma membrane"/>
    <property type="evidence" value="ECO:0007669"/>
    <property type="project" value="UniProtKB-SubCell"/>
</dbReference>
<feature type="domain" description="Major facilitator superfamily (MFS) profile" evidence="7">
    <location>
        <begin position="28"/>
        <end position="425"/>
    </location>
</feature>
<feature type="transmembrane region" description="Helical" evidence="6">
    <location>
        <begin position="246"/>
        <end position="263"/>
    </location>
</feature>
<feature type="transmembrane region" description="Helical" evidence="6">
    <location>
        <begin position="64"/>
        <end position="87"/>
    </location>
</feature>
<evidence type="ECO:0000256" key="1">
    <source>
        <dbReference type="ARBA" id="ARBA00004651"/>
    </source>
</evidence>
<comment type="caution">
    <text evidence="8">The sequence shown here is derived from an EMBL/GenBank/DDBJ whole genome shotgun (WGS) entry which is preliminary data.</text>
</comment>
<feature type="transmembrane region" description="Helical" evidence="6">
    <location>
        <begin position="24"/>
        <end position="41"/>
    </location>
</feature>
<keyword evidence="3 6" id="KW-0812">Transmembrane</keyword>
<dbReference type="SUPFAM" id="SSF103473">
    <property type="entry name" value="MFS general substrate transporter"/>
    <property type="match status" value="1"/>
</dbReference>
<comment type="subcellular location">
    <subcellularLocation>
        <location evidence="1">Cell membrane</location>
        <topology evidence="1">Multi-pass membrane protein</topology>
    </subcellularLocation>
</comment>
<accession>A0A7W9GUN1</accession>